<organism evidence="1 2">
    <name type="scientific">Lactarius akahatsu</name>
    <dbReference type="NCBI Taxonomy" id="416441"/>
    <lineage>
        <taxon>Eukaryota</taxon>
        <taxon>Fungi</taxon>
        <taxon>Dikarya</taxon>
        <taxon>Basidiomycota</taxon>
        <taxon>Agaricomycotina</taxon>
        <taxon>Agaricomycetes</taxon>
        <taxon>Russulales</taxon>
        <taxon>Russulaceae</taxon>
        <taxon>Lactarius</taxon>
    </lineage>
</organism>
<dbReference type="InterPro" id="IPR052980">
    <property type="entry name" value="Crinkler_effector"/>
</dbReference>
<name>A0AAD4LFB4_9AGAM</name>
<dbReference type="Proteomes" id="UP001201163">
    <property type="component" value="Unassembled WGS sequence"/>
</dbReference>
<dbReference type="EMBL" id="JAKELL010000040">
    <property type="protein sequence ID" value="KAH8988879.1"/>
    <property type="molecule type" value="Genomic_DNA"/>
</dbReference>
<keyword evidence="2" id="KW-1185">Reference proteome</keyword>
<evidence type="ECO:0000313" key="1">
    <source>
        <dbReference type="EMBL" id="KAH8988879.1"/>
    </source>
</evidence>
<accession>A0AAD4LFB4</accession>
<reference evidence="1" key="1">
    <citation type="submission" date="2022-01" db="EMBL/GenBank/DDBJ databases">
        <title>Comparative genomics reveals a dynamic genome evolution in the ectomycorrhizal milk-cap (Lactarius) mushrooms.</title>
        <authorList>
            <consortium name="DOE Joint Genome Institute"/>
            <person name="Lebreton A."/>
            <person name="Tang N."/>
            <person name="Kuo A."/>
            <person name="LaButti K."/>
            <person name="Drula E."/>
            <person name="Barry K."/>
            <person name="Clum A."/>
            <person name="Lipzen A."/>
            <person name="Mousain D."/>
            <person name="Ng V."/>
            <person name="Wang R."/>
            <person name="Wang X."/>
            <person name="Dai Y."/>
            <person name="Henrissat B."/>
            <person name="Grigoriev I.V."/>
            <person name="Guerin-Laguette A."/>
            <person name="Yu F."/>
            <person name="Martin F.M."/>
        </authorList>
    </citation>
    <scope>NUCLEOTIDE SEQUENCE</scope>
    <source>
        <strain evidence="1">QP</strain>
    </source>
</reference>
<sequence length="686" mass="78473">MSMPQSSVCVFIPSLPDVFFQPLNENGRVDVLLLTIWQKMRISLDRQGVDLAQLSLRSLCYPVPVVPWGTIRRRVEDSARDNGCITPLSIEQVFPCWCNPENVCVYLHIDPVPPSPEVVEIMRVARKLHNSLWGQDLNPELRDVPGESTLKYLPNAYLDSLELRVLGYTEKCLLIRAEYDIAFRDFNPQGAINRMCSGVVVTGQPGIGKSCFLYYVLLRLLSRRSPIAIQLPGHFLVFSSDGVEIHPLNQTNYNVFPAGTFALSDSNEEVKAPCSAFLGAAKQGRAWIVRATSPLEERWREWKKQRSADIFVMDHPTVDEIESLGKILGLDSRNIKRYYETWGPSARICLGLSRNPHRERAHEMLVIDAATDFVSRLTATTTGYNAIKVSHILFSVRPESETPAGRMVPVADVATERIEAIISYAVATAHAPERIAFYSTILKYSWFEAFAGHMFEKFVRTWLSSDHRGLDPLLCTPANIRPHRSPFLQIPMCREEQTIYFSRWSDLRGTKVDQLPFCLLPRPQSRTLVDAVVITDTFIITVQVTISPWRRARQGQFTEIEANLPTIINGRKRRRWCHVFITDDESTACWLRAQTLSDLPSHFCVYSAVFSVDRPGITAERMRELDNEWKSVESTGTRQADNRKRHDLTQSRVPQLSYFQQKKVQLRSSLNRFRPWLHEIMRFFKG</sequence>
<protein>
    <submittedName>
        <fullName evidence="1">Uncharacterized protein</fullName>
    </submittedName>
</protein>
<comment type="caution">
    <text evidence="1">The sequence shown here is derived from an EMBL/GenBank/DDBJ whole genome shotgun (WGS) entry which is preliminary data.</text>
</comment>
<dbReference type="AlphaFoldDB" id="A0AAD4LFB4"/>
<gene>
    <name evidence="1" type="ORF">EDB92DRAFT_2115515</name>
</gene>
<evidence type="ECO:0000313" key="2">
    <source>
        <dbReference type="Proteomes" id="UP001201163"/>
    </source>
</evidence>
<proteinExistence type="predicted"/>
<dbReference type="PANTHER" id="PTHR33129:SF1">
    <property type="entry name" value="ATP-BINDING PROTEIN"/>
    <property type="match status" value="1"/>
</dbReference>
<dbReference type="PANTHER" id="PTHR33129">
    <property type="entry name" value="PROTEIN KINASE DOMAIN-CONTAINING PROTEIN-RELATED"/>
    <property type="match status" value="1"/>
</dbReference>